<evidence type="ECO:0000256" key="1">
    <source>
        <dbReference type="SAM" id="MobiDB-lite"/>
    </source>
</evidence>
<accession>E0VFD5</accession>
<keyword evidence="2" id="KW-0732">Signal</keyword>
<dbReference type="EMBL" id="DS235111">
    <property type="protein sequence ID" value="EEB12091.1"/>
    <property type="molecule type" value="Genomic_DNA"/>
</dbReference>
<dbReference type="InParanoid" id="E0VFD5"/>
<dbReference type="Proteomes" id="UP000009046">
    <property type="component" value="Unassembled WGS sequence"/>
</dbReference>
<evidence type="ECO:0000313" key="5">
    <source>
        <dbReference type="Proteomes" id="UP000009046"/>
    </source>
</evidence>
<evidence type="ECO:0000313" key="4">
    <source>
        <dbReference type="EnsemblMetazoa" id="PHUM155200-PA"/>
    </source>
</evidence>
<proteinExistence type="predicted"/>
<dbReference type="VEuPathDB" id="VectorBase:PHUM155200"/>
<dbReference type="KEGG" id="phu:Phum_PHUM155200"/>
<keyword evidence="5" id="KW-1185">Reference proteome</keyword>
<feature type="region of interest" description="Disordered" evidence="1">
    <location>
        <begin position="103"/>
        <end position="136"/>
    </location>
</feature>
<dbReference type="GeneID" id="8236481"/>
<sequence>MGHLSIFFTLLMLFAPIDYSGKNGIKGISGEQGKDYSFKKPLPVKIDYEEKCGCQDKAKNLAEEMEKVKGVAGSSTTAFATTTATTAQQVKSPCAESKKIQTNSNESCDKKNEKVLESNRKKSSSSSPSPTSTSASTCDKFLKIEFVQSDKKMCEKTEPKKGSIVCADCDKCEMQIKANGEGIILKCHMCRQVPSEEILFPTGNGHKVVTFP</sequence>
<reference evidence="4" key="3">
    <citation type="submission" date="2020-05" db="UniProtKB">
        <authorList>
            <consortium name="EnsemblMetazoa"/>
        </authorList>
    </citation>
    <scope>IDENTIFICATION</scope>
    <source>
        <strain evidence="4">USDA</strain>
    </source>
</reference>
<evidence type="ECO:0000313" key="3">
    <source>
        <dbReference type="EMBL" id="EEB12091.1"/>
    </source>
</evidence>
<dbReference type="CTD" id="8236481"/>
<name>E0VFD5_PEDHC</name>
<feature type="compositionally biased region" description="Basic and acidic residues" evidence="1">
    <location>
        <begin position="107"/>
        <end position="120"/>
    </location>
</feature>
<gene>
    <name evidence="4" type="primary">8236481</name>
    <name evidence="3" type="ORF">Phum_PHUM155200</name>
</gene>
<feature type="compositionally biased region" description="Low complexity" evidence="1">
    <location>
        <begin position="124"/>
        <end position="136"/>
    </location>
</feature>
<organism>
    <name type="scientific">Pediculus humanus subsp. corporis</name>
    <name type="common">Body louse</name>
    <dbReference type="NCBI Taxonomy" id="121224"/>
    <lineage>
        <taxon>Eukaryota</taxon>
        <taxon>Metazoa</taxon>
        <taxon>Ecdysozoa</taxon>
        <taxon>Arthropoda</taxon>
        <taxon>Hexapoda</taxon>
        <taxon>Insecta</taxon>
        <taxon>Pterygota</taxon>
        <taxon>Neoptera</taxon>
        <taxon>Paraneoptera</taxon>
        <taxon>Psocodea</taxon>
        <taxon>Troctomorpha</taxon>
        <taxon>Phthiraptera</taxon>
        <taxon>Anoplura</taxon>
        <taxon>Pediculidae</taxon>
        <taxon>Pediculus</taxon>
    </lineage>
</organism>
<protein>
    <submittedName>
        <fullName evidence="3 4">Uncharacterized protein</fullName>
    </submittedName>
</protein>
<dbReference type="HOGENOM" id="CLU_1301011_0_0_1"/>
<reference evidence="3" key="2">
    <citation type="submission" date="2007-04" db="EMBL/GenBank/DDBJ databases">
        <title>The genome of the human body louse.</title>
        <authorList>
            <consortium name="The Human Body Louse Genome Consortium"/>
            <person name="Kirkness E."/>
            <person name="Walenz B."/>
            <person name="Hass B."/>
            <person name="Bruggner R."/>
            <person name="Strausberg R."/>
        </authorList>
    </citation>
    <scope>NUCLEOTIDE SEQUENCE</scope>
    <source>
        <strain evidence="3">USDA</strain>
    </source>
</reference>
<dbReference type="RefSeq" id="XP_002424829.1">
    <property type="nucleotide sequence ID" value="XM_002424784.1"/>
</dbReference>
<feature type="chain" id="PRO_5014570085" evidence="2">
    <location>
        <begin position="21"/>
        <end position="212"/>
    </location>
</feature>
<evidence type="ECO:0000256" key="2">
    <source>
        <dbReference type="SAM" id="SignalP"/>
    </source>
</evidence>
<reference evidence="3" key="1">
    <citation type="submission" date="2007-04" db="EMBL/GenBank/DDBJ databases">
        <title>Annotation of Pediculus humanus corporis strain USDA.</title>
        <authorList>
            <person name="Kirkness E."/>
            <person name="Hannick L."/>
            <person name="Hass B."/>
            <person name="Bruggner R."/>
            <person name="Lawson D."/>
            <person name="Bidwell S."/>
            <person name="Joardar V."/>
            <person name="Caler E."/>
            <person name="Walenz B."/>
            <person name="Inman J."/>
            <person name="Schobel S."/>
            <person name="Galinsky K."/>
            <person name="Amedeo P."/>
            <person name="Strausberg R."/>
        </authorList>
    </citation>
    <scope>NUCLEOTIDE SEQUENCE</scope>
    <source>
        <strain evidence="3">USDA</strain>
    </source>
</reference>
<feature type="signal peptide" evidence="2">
    <location>
        <begin position="1"/>
        <end position="20"/>
    </location>
</feature>
<dbReference type="EMBL" id="AAZO01001814">
    <property type="status" value="NOT_ANNOTATED_CDS"/>
    <property type="molecule type" value="Genomic_DNA"/>
</dbReference>
<dbReference type="EnsemblMetazoa" id="PHUM155200-RA">
    <property type="protein sequence ID" value="PHUM155200-PA"/>
    <property type="gene ID" value="PHUM155200"/>
</dbReference>
<dbReference type="AlphaFoldDB" id="E0VFD5"/>